<dbReference type="AlphaFoldDB" id="A0AAX2EYI2"/>
<name>A0AAX2EYI2_9ENTR</name>
<dbReference type="FunFam" id="1.10.10.10:FF:000038">
    <property type="entry name" value="Glycine cleavage system transcriptional activator"/>
    <property type="match status" value="1"/>
</dbReference>
<evidence type="ECO:0000259" key="5">
    <source>
        <dbReference type="PROSITE" id="PS50931"/>
    </source>
</evidence>
<keyword evidence="4" id="KW-0804">Transcription</keyword>
<dbReference type="InterPro" id="IPR036390">
    <property type="entry name" value="WH_DNA-bd_sf"/>
</dbReference>
<dbReference type="GO" id="GO:0003700">
    <property type="term" value="F:DNA-binding transcription factor activity"/>
    <property type="evidence" value="ECO:0007669"/>
    <property type="project" value="InterPro"/>
</dbReference>
<protein>
    <submittedName>
        <fullName evidence="6">LysR family transcriptional regulator, glycine cleavage system transcriptional activator</fullName>
    </submittedName>
</protein>
<dbReference type="SUPFAM" id="SSF46785">
    <property type="entry name" value="Winged helix' DNA-binding domain"/>
    <property type="match status" value="1"/>
</dbReference>
<organism evidence="6 9">
    <name type="scientific">Kosakonia radicincitans</name>
    <dbReference type="NCBI Taxonomy" id="283686"/>
    <lineage>
        <taxon>Bacteria</taxon>
        <taxon>Pseudomonadati</taxon>
        <taxon>Pseudomonadota</taxon>
        <taxon>Gammaproteobacteria</taxon>
        <taxon>Enterobacterales</taxon>
        <taxon>Enterobacteriaceae</taxon>
        <taxon>Kosakonia</taxon>
    </lineage>
</organism>
<dbReference type="EMBL" id="FPAV01000016">
    <property type="protein sequence ID" value="SFU14209.1"/>
    <property type="molecule type" value="Genomic_DNA"/>
</dbReference>
<keyword evidence="2" id="KW-0805">Transcription regulation</keyword>
<dbReference type="Pfam" id="PF00126">
    <property type="entry name" value="HTH_1"/>
    <property type="match status" value="1"/>
</dbReference>
<dbReference type="Proteomes" id="UP000198760">
    <property type="component" value="Unassembled WGS sequence"/>
</dbReference>
<dbReference type="PANTHER" id="PTHR30537">
    <property type="entry name" value="HTH-TYPE TRANSCRIPTIONAL REGULATOR"/>
    <property type="match status" value="1"/>
</dbReference>
<dbReference type="InterPro" id="IPR036388">
    <property type="entry name" value="WH-like_DNA-bd_sf"/>
</dbReference>
<comment type="caution">
    <text evidence="6">The sequence shown here is derived from an EMBL/GenBank/DDBJ whole genome shotgun (WGS) entry which is preliminary data.</text>
</comment>
<dbReference type="Gene3D" id="3.40.190.10">
    <property type="entry name" value="Periplasmic binding protein-like II"/>
    <property type="match status" value="2"/>
</dbReference>
<dbReference type="PRINTS" id="PR00039">
    <property type="entry name" value="HTHLYSR"/>
</dbReference>
<evidence type="ECO:0000256" key="2">
    <source>
        <dbReference type="ARBA" id="ARBA00023015"/>
    </source>
</evidence>
<feature type="domain" description="HTH lysR-type" evidence="5">
    <location>
        <begin position="7"/>
        <end position="64"/>
    </location>
</feature>
<dbReference type="SUPFAM" id="SSF53850">
    <property type="entry name" value="Periplasmic binding protein-like II"/>
    <property type="match status" value="1"/>
</dbReference>
<dbReference type="GO" id="GO:0006351">
    <property type="term" value="P:DNA-templated transcription"/>
    <property type="evidence" value="ECO:0007669"/>
    <property type="project" value="TreeGrafter"/>
</dbReference>
<dbReference type="GO" id="GO:0043565">
    <property type="term" value="F:sequence-specific DNA binding"/>
    <property type="evidence" value="ECO:0007669"/>
    <property type="project" value="TreeGrafter"/>
</dbReference>
<dbReference type="RefSeq" id="WP_083596772.1">
    <property type="nucleotide sequence ID" value="NZ_FONC01000012.1"/>
</dbReference>
<evidence type="ECO:0000313" key="6">
    <source>
        <dbReference type="EMBL" id="SFR25506.1"/>
    </source>
</evidence>
<dbReference type="Pfam" id="PF03466">
    <property type="entry name" value="LysR_substrate"/>
    <property type="match status" value="1"/>
</dbReference>
<evidence type="ECO:0000313" key="8">
    <source>
        <dbReference type="Proteomes" id="UP000198760"/>
    </source>
</evidence>
<accession>A0AAX2EYI2</accession>
<dbReference type="InterPro" id="IPR005119">
    <property type="entry name" value="LysR_subst-bd"/>
</dbReference>
<evidence type="ECO:0000313" key="9">
    <source>
        <dbReference type="Proteomes" id="UP000199173"/>
    </source>
</evidence>
<evidence type="ECO:0000256" key="4">
    <source>
        <dbReference type="ARBA" id="ARBA00023163"/>
    </source>
</evidence>
<dbReference type="InterPro" id="IPR058163">
    <property type="entry name" value="LysR-type_TF_proteobact-type"/>
</dbReference>
<evidence type="ECO:0000256" key="1">
    <source>
        <dbReference type="ARBA" id="ARBA00009437"/>
    </source>
</evidence>
<dbReference type="InterPro" id="IPR000847">
    <property type="entry name" value="LysR_HTH_N"/>
</dbReference>
<dbReference type="Proteomes" id="UP000199173">
    <property type="component" value="Unassembled WGS sequence"/>
</dbReference>
<dbReference type="EMBL" id="FOYJ01000014">
    <property type="protein sequence ID" value="SFR25506.1"/>
    <property type="molecule type" value="Genomic_DNA"/>
</dbReference>
<dbReference type="CDD" id="cd08432">
    <property type="entry name" value="PBP2_GcdR_TrpI_HvrB_AmpR_like"/>
    <property type="match status" value="1"/>
</dbReference>
<dbReference type="Gene3D" id="1.10.10.10">
    <property type="entry name" value="Winged helix-like DNA-binding domain superfamily/Winged helix DNA-binding domain"/>
    <property type="match status" value="1"/>
</dbReference>
<dbReference type="PANTHER" id="PTHR30537:SF26">
    <property type="entry name" value="GLYCINE CLEAVAGE SYSTEM TRANSCRIPTIONAL ACTIVATOR"/>
    <property type="match status" value="1"/>
</dbReference>
<evidence type="ECO:0000256" key="3">
    <source>
        <dbReference type="ARBA" id="ARBA00023125"/>
    </source>
</evidence>
<sequence length="303" mass="33666">MMRDHLPSLNALRAFESVARHLSMTRAGQELHVTPGAISLHIRELERQLGLALFLRKGRGLVLTAAGESYYSSINSAFSLMREATKSLVQEMQGNTITLACTTGFATHWLLPRLPDFERDCPEIDLRISATSRIQSFITEGIDMAVRHGDGRCEDAVSEKLIDDDYIVVCTPTVARLLGEPPALSALSRVTLLHDMHREDWGRWLAEAGVSHVDPRKGPLYTDGSGAWLAMLAGRGMALMRRGFVQENILSGEVVSPFMNTLNTGQAYWLIYPPEALMRPAIVKVRTWLMQQSAKQTIAGTHR</sequence>
<keyword evidence="3" id="KW-0238">DNA-binding</keyword>
<proteinExistence type="inferred from homology"/>
<dbReference type="PROSITE" id="PS50931">
    <property type="entry name" value="HTH_LYSR"/>
    <property type="match status" value="1"/>
</dbReference>
<gene>
    <name evidence="7" type="ORF">SAMN03159428_04618</name>
    <name evidence="6" type="ORF">SAMN03159514_04678</name>
</gene>
<keyword evidence="8" id="KW-1185">Reference proteome</keyword>
<comment type="similarity">
    <text evidence="1">Belongs to the LysR transcriptional regulatory family.</text>
</comment>
<reference evidence="8 9" key="1">
    <citation type="submission" date="2016-10" db="EMBL/GenBank/DDBJ databases">
        <authorList>
            <person name="Varghese N."/>
            <person name="Submissions S."/>
        </authorList>
    </citation>
    <scope>NUCLEOTIDE SEQUENCE [LARGE SCALE GENOMIC DNA]</scope>
    <source>
        <strain evidence="7 8">NFIX06</strain>
        <strain evidence="6 9">NFIX08</strain>
    </source>
</reference>
<evidence type="ECO:0000313" key="7">
    <source>
        <dbReference type="EMBL" id="SFU14209.1"/>
    </source>
</evidence>